<name>A0A6I4V4S0_9SPHN</name>
<evidence type="ECO:0000256" key="1">
    <source>
        <dbReference type="ARBA" id="ARBA00022617"/>
    </source>
</evidence>
<evidence type="ECO:0000259" key="6">
    <source>
        <dbReference type="PROSITE" id="PS51007"/>
    </source>
</evidence>
<keyword evidence="8" id="KW-1185">Reference proteome</keyword>
<organism evidence="7 8">
    <name type="scientific">Pontixanthobacter luteolus</name>
    <dbReference type="NCBI Taxonomy" id="295089"/>
    <lineage>
        <taxon>Bacteria</taxon>
        <taxon>Pseudomonadati</taxon>
        <taxon>Pseudomonadota</taxon>
        <taxon>Alphaproteobacteria</taxon>
        <taxon>Sphingomonadales</taxon>
        <taxon>Erythrobacteraceae</taxon>
        <taxon>Pontixanthobacter</taxon>
    </lineage>
</organism>
<dbReference type="PROSITE" id="PS51007">
    <property type="entry name" value="CYTC"/>
    <property type="match status" value="1"/>
</dbReference>
<dbReference type="AlphaFoldDB" id="A0A6I4V4S0"/>
<feature type="signal peptide" evidence="5">
    <location>
        <begin position="1"/>
        <end position="22"/>
    </location>
</feature>
<dbReference type="RefSeq" id="WP_160730136.1">
    <property type="nucleotide sequence ID" value="NZ_WTYP01000001.1"/>
</dbReference>
<evidence type="ECO:0000313" key="8">
    <source>
        <dbReference type="Proteomes" id="UP000471435"/>
    </source>
</evidence>
<dbReference type="SUPFAM" id="SSF46626">
    <property type="entry name" value="Cytochrome c"/>
    <property type="match status" value="1"/>
</dbReference>
<dbReference type="Proteomes" id="UP000471435">
    <property type="component" value="Unassembled WGS sequence"/>
</dbReference>
<dbReference type="PROSITE" id="PS51257">
    <property type="entry name" value="PROKAR_LIPOPROTEIN"/>
    <property type="match status" value="1"/>
</dbReference>
<dbReference type="EMBL" id="WTYP01000001">
    <property type="protein sequence ID" value="MXP46962.1"/>
    <property type="molecule type" value="Genomic_DNA"/>
</dbReference>
<evidence type="ECO:0000256" key="4">
    <source>
        <dbReference type="PROSITE-ProRule" id="PRU00433"/>
    </source>
</evidence>
<dbReference type="GO" id="GO:0020037">
    <property type="term" value="F:heme binding"/>
    <property type="evidence" value="ECO:0007669"/>
    <property type="project" value="InterPro"/>
</dbReference>
<dbReference type="InterPro" id="IPR009056">
    <property type="entry name" value="Cyt_c-like_dom"/>
</dbReference>
<reference evidence="7 8" key="1">
    <citation type="submission" date="2019-12" db="EMBL/GenBank/DDBJ databases">
        <title>Genomic-based taxomic classification of the family Erythrobacteraceae.</title>
        <authorList>
            <person name="Xu L."/>
        </authorList>
    </citation>
    <scope>NUCLEOTIDE SEQUENCE [LARGE SCALE GENOMIC DNA]</scope>
    <source>
        <strain evidence="7 8">SW-109</strain>
    </source>
</reference>
<evidence type="ECO:0000256" key="2">
    <source>
        <dbReference type="ARBA" id="ARBA00022723"/>
    </source>
</evidence>
<feature type="domain" description="Cytochrome c" evidence="6">
    <location>
        <begin position="43"/>
        <end position="124"/>
    </location>
</feature>
<evidence type="ECO:0000256" key="5">
    <source>
        <dbReference type="SAM" id="SignalP"/>
    </source>
</evidence>
<keyword evidence="5" id="KW-0732">Signal</keyword>
<accession>A0A6I4V4S0</accession>
<sequence length="133" mass="13817">MIKNAFLAIPALLLASCTSTDTQVESANAASPAPVTAPSGADMEPLAGFEMSEALCAGCHAVAPGQISPNPSAPSFMMVANMPGLTNTTLKAFLLDSHSFPQEMNVEVSDEDAQLLTDYIITLREEGYAAPGQ</sequence>
<dbReference type="GO" id="GO:0009055">
    <property type="term" value="F:electron transfer activity"/>
    <property type="evidence" value="ECO:0007669"/>
    <property type="project" value="InterPro"/>
</dbReference>
<evidence type="ECO:0000313" key="7">
    <source>
        <dbReference type="EMBL" id="MXP46962.1"/>
    </source>
</evidence>
<keyword evidence="1 4" id="KW-0349">Heme</keyword>
<dbReference type="InterPro" id="IPR036909">
    <property type="entry name" value="Cyt_c-like_dom_sf"/>
</dbReference>
<dbReference type="GO" id="GO:0046872">
    <property type="term" value="F:metal ion binding"/>
    <property type="evidence" value="ECO:0007669"/>
    <property type="project" value="UniProtKB-KW"/>
</dbReference>
<dbReference type="OrthoDB" id="7596428at2"/>
<gene>
    <name evidence="7" type="ORF">GRI43_06115</name>
</gene>
<comment type="caution">
    <text evidence="7">The sequence shown here is derived from an EMBL/GenBank/DDBJ whole genome shotgun (WGS) entry which is preliminary data.</text>
</comment>
<keyword evidence="2 4" id="KW-0479">Metal-binding</keyword>
<keyword evidence="3 4" id="KW-0408">Iron</keyword>
<protein>
    <recommendedName>
        <fullName evidence="6">Cytochrome c domain-containing protein</fullName>
    </recommendedName>
</protein>
<evidence type="ECO:0000256" key="3">
    <source>
        <dbReference type="ARBA" id="ARBA00023004"/>
    </source>
</evidence>
<dbReference type="Gene3D" id="1.10.760.10">
    <property type="entry name" value="Cytochrome c-like domain"/>
    <property type="match status" value="1"/>
</dbReference>
<feature type="chain" id="PRO_5026175171" description="Cytochrome c domain-containing protein" evidence="5">
    <location>
        <begin position="23"/>
        <end position="133"/>
    </location>
</feature>
<proteinExistence type="predicted"/>